<evidence type="ECO:0000259" key="2">
    <source>
        <dbReference type="Pfam" id="PF13360"/>
    </source>
</evidence>
<sequence>MRALPGVTVTAAGALVVGLLWWGTADQVSGDPENAATALVPPDGTRGLVTSDGTADGSAQVVEHARLTGPEMVVTSPVVVGGAIATVLDDDPYSWRIWRSTTTTYPQDEEEEQTQQETTLRRLTDDGVEQLAAYGPIALVFDPPLLEVPADVADGSEWSGDGDLIVDGETGQLGYRGSFAAQADGDDCLRITGSLSFVRGEDTVLDNPTDERWCRGRGIVAEQDVDAPALAGSTEPLEPDLGGVEDWAAHDRPLRVAGGGEGVEDTPASITLDEAPVAGVDGRLLLPDAQADDVVAFDPVGDGTRLRTWVAHPGGEVLSLEAAGDVVVAGTSRRQVVAYGPRGDWRWSHGLDDVPSGQPLAVDADHLVVTSAAGEVDALDPVSGQLLWTGALSDRIRLQPVHGSRTVVVSDVAGRLTAYDTDDGTEAWSTEVTGGVESMAVVDSVLVVRAPDAVQAFDVADGERLWSSRISPTSTGSTVAALGAVVALTSSEGTVALGVRDGRERWRSDGGDEALAVGGHLFVLDGRRLVAFGADGEVRGWTLSGLRGTTLYLSATSDGVLVADGTGASVEVGP</sequence>
<gene>
    <name evidence="3" type="ORF">G5V58_17675</name>
</gene>
<organism evidence="3 4">
    <name type="scientific">Nocardioides anomalus</name>
    <dbReference type="NCBI Taxonomy" id="2712223"/>
    <lineage>
        <taxon>Bacteria</taxon>
        <taxon>Bacillati</taxon>
        <taxon>Actinomycetota</taxon>
        <taxon>Actinomycetes</taxon>
        <taxon>Propionibacteriales</taxon>
        <taxon>Nocardioidaceae</taxon>
        <taxon>Nocardioides</taxon>
    </lineage>
</organism>
<dbReference type="Gene3D" id="2.130.10.10">
    <property type="entry name" value="YVTN repeat-like/Quinoprotein amine dehydrogenase"/>
    <property type="match status" value="2"/>
</dbReference>
<dbReference type="InterPro" id="IPR015943">
    <property type="entry name" value="WD40/YVTN_repeat-like_dom_sf"/>
</dbReference>
<dbReference type="AlphaFoldDB" id="A0A6G6WGS7"/>
<reference evidence="3 4" key="1">
    <citation type="submission" date="2020-02" db="EMBL/GenBank/DDBJ databases">
        <title>Full genome sequence of Nocardioides sp. R-3366.</title>
        <authorList>
            <person name="Im W.-T."/>
        </authorList>
    </citation>
    <scope>NUCLEOTIDE SEQUENCE [LARGE SCALE GENOMIC DNA]</scope>
    <source>
        <strain evidence="3 4">R-3366</strain>
    </source>
</reference>
<proteinExistence type="predicted"/>
<dbReference type="InterPro" id="IPR011047">
    <property type="entry name" value="Quinoprotein_ADH-like_sf"/>
</dbReference>
<feature type="domain" description="Pyrrolo-quinoline quinone repeat" evidence="2">
    <location>
        <begin position="373"/>
        <end position="507"/>
    </location>
</feature>
<dbReference type="Pfam" id="PF13360">
    <property type="entry name" value="PQQ_2"/>
    <property type="match status" value="1"/>
</dbReference>
<name>A0A6G6WGS7_9ACTN</name>
<dbReference type="EMBL" id="CP049257">
    <property type="protein sequence ID" value="QIG44363.1"/>
    <property type="molecule type" value="Genomic_DNA"/>
</dbReference>
<feature type="region of interest" description="Disordered" evidence="1">
    <location>
        <begin position="33"/>
        <end position="55"/>
    </location>
</feature>
<dbReference type="SUPFAM" id="SSF50998">
    <property type="entry name" value="Quinoprotein alcohol dehydrogenase-like"/>
    <property type="match status" value="1"/>
</dbReference>
<evidence type="ECO:0000256" key="1">
    <source>
        <dbReference type="SAM" id="MobiDB-lite"/>
    </source>
</evidence>
<evidence type="ECO:0000313" key="4">
    <source>
        <dbReference type="Proteomes" id="UP000502996"/>
    </source>
</evidence>
<dbReference type="PANTHER" id="PTHR34512">
    <property type="entry name" value="CELL SURFACE PROTEIN"/>
    <property type="match status" value="1"/>
</dbReference>
<dbReference type="PANTHER" id="PTHR34512:SF30">
    <property type="entry name" value="OUTER MEMBRANE PROTEIN ASSEMBLY FACTOR BAMB"/>
    <property type="match status" value="1"/>
</dbReference>
<dbReference type="RefSeq" id="WP_165235637.1">
    <property type="nucleotide sequence ID" value="NZ_CP049257.1"/>
</dbReference>
<keyword evidence="4" id="KW-1185">Reference proteome</keyword>
<dbReference type="InterPro" id="IPR002372">
    <property type="entry name" value="PQQ_rpt_dom"/>
</dbReference>
<dbReference type="InterPro" id="IPR018391">
    <property type="entry name" value="PQQ_b-propeller_rpt"/>
</dbReference>
<evidence type="ECO:0000313" key="3">
    <source>
        <dbReference type="EMBL" id="QIG44363.1"/>
    </source>
</evidence>
<protein>
    <submittedName>
        <fullName evidence="3">PQQ-binding-like beta-propeller repeat protein</fullName>
    </submittedName>
</protein>
<dbReference type="Proteomes" id="UP000502996">
    <property type="component" value="Chromosome"/>
</dbReference>
<accession>A0A6G6WGS7</accession>
<dbReference type="SMART" id="SM00564">
    <property type="entry name" value="PQQ"/>
    <property type="match status" value="5"/>
</dbReference>
<dbReference type="KEGG" id="nano:G5V58_17675"/>